<proteinExistence type="predicted"/>
<dbReference type="EMBL" id="RWJN01000270">
    <property type="protein sequence ID" value="TCD63862.1"/>
    <property type="molecule type" value="Genomic_DNA"/>
</dbReference>
<gene>
    <name evidence="2" type="ORF">EIP91_004876</name>
</gene>
<keyword evidence="3" id="KW-1185">Reference proteome</keyword>
<protein>
    <recommendedName>
        <fullName evidence="4">PiggyBac transposable element-derived protein domain-containing protein</fullName>
    </recommendedName>
</protein>
<feature type="compositionally biased region" description="Basic and acidic residues" evidence="1">
    <location>
        <begin position="1"/>
        <end position="22"/>
    </location>
</feature>
<sequence>MPVTRSQDKVKPSSISPREEAARLSSRRKGKGVAVDTVLKTTWCGTQPGYTHPYRKHAPFVPAPRSWLYHFGYLMPDSDIITFSKTWKVNYTPKEKCGLTEFTFILMAMSQMLLGHRRVSICRVYVSDWHKKHIPEAKDLPLDSKVFILSIFSTYDNHFDVPKPTNTELKKLRYLLGRAPCWWESTESG</sequence>
<evidence type="ECO:0000256" key="1">
    <source>
        <dbReference type="SAM" id="MobiDB-lite"/>
    </source>
</evidence>
<dbReference type="AlphaFoldDB" id="A0A4R0R8R2"/>
<organism evidence="2 3">
    <name type="scientific">Steccherinum ochraceum</name>
    <dbReference type="NCBI Taxonomy" id="92696"/>
    <lineage>
        <taxon>Eukaryota</taxon>
        <taxon>Fungi</taxon>
        <taxon>Dikarya</taxon>
        <taxon>Basidiomycota</taxon>
        <taxon>Agaricomycotina</taxon>
        <taxon>Agaricomycetes</taxon>
        <taxon>Polyporales</taxon>
        <taxon>Steccherinaceae</taxon>
        <taxon>Steccherinum</taxon>
    </lineage>
</organism>
<evidence type="ECO:0008006" key="4">
    <source>
        <dbReference type="Google" id="ProtNLM"/>
    </source>
</evidence>
<reference evidence="2 3" key="1">
    <citation type="submission" date="2018-11" db="EMBL/GenBank/DDBJ databases">
        <title>Genome assembly of Steccherinum ochraceum LE-BIN_3174, the white-rot fungus of the Steccherinaceae family (The Residual Polyporoid clade, Polyporales, Basidiomycota).</title>
        <authorList>
            <person name="Fedorova T.V."/>
            <person name="Glazunova O.A."/>
            <person name="Landesman E.O."/>
            <person name="Moiseenko K.V."/>
            <person name="Psurtseva N.V."/>
            <person name="Savinova O.S."/>
            <person name="Shakhova N.V."/>
            <person name="Tyazhelova T.V."/>
            <person name="Vasina D.V."/>
        </authorList>
    </citation>
    <scope>NUCLEOTIDE SEQUENCE [LARGE SCALE GENOMIC DNA]</scope>
    <source>
        <strain evidence="2 3">LE-BIN_3174</strain>
    </source>
</reference>
<evidence type="ECO:0000313" key="2">
    <source>
        <dbReference type="EMBL" id="TCD63862.1"/>
    </source>
</evidence>
<name>A0A4R0R8R2_9APHY</name>
<evidence type="ECO:0000313" key="3">
    <source>
        <dbReference type="Proteomes" id="UP000292702"/>
    </source>
</evidence>
<feature type="region of interest" description="Disordered" evidence="1">
    <location>
        <begin position="1"/>
        <end position="28"/>
    </location>
</feature>
<dbReference type="Proteomes" id="UP000292702">
    <property type="component" value="Unassembled WGS sequence"/>
</dbReference>
<accession>A0A4R0R8R2</accession>
<comment type="caution">
    <text evidence="2">The sequence shown here is derived from an EMBL/GenBank/DDBJ whole genome shotgun (WGS) entry which is preliminary data.</text>
</comment>